<keyword evidence="2" id="KW-1185">Reference proteome</keyword>
<gene>
    <name evidence="1" type="ORF">DSO57_1029659</name>
</gene>
<comment type="caution">
    <text evidence="1">The sequence shown here is derived from an EMBL/GenBank/DDBJ whole genome shotgun (WGS) entry which is preliminary data.</text>
</comment>
<dbReference type="Proteomes" id="UP001165960">
    <property type="component" value="Unassembled WGS sequence"/>
</dbReference>
<protein>
    <submittedName>
        <fullName evidence="1">Uncharacterized protein</fullName>
    </submittedName>
</protein>
<evidence type="ECO:0000313" key="2">
    <source>
        <dbReference type="Proteomes" id="UP001165960"/>
    </source>
</evidence>
<name>A0ACC2SDV5_9FUNG</name>
<accession>A0ACC2SDV5</accession>
<evidence type="ECO:0000313" key="1">
    <source>
        <dbReference type="EMBL" id="KAJ9060541.1"/>
    </source>
</evidence>
<proteinExistence type="predicted"/>
<sequence length="2054" mass="219971">MNGNMRRVVGCILLAWMSGASPQAPAGPPTQPPKTDLTKPNAELPVDSLKSKETNNVPSKTPISVSTEAINQISTQPSSTPQKPNGASEDTKAISSIPSQTEPSKTDVQGTPPGDKSDYKPPTQTASPTSQDISSGKISEKEHSTSAKPGDTNGAPPKESQPPTLTTSPEKLIQDEKDDALQKDNQSATIATSSASQAKEPAPTAKPNVPKEAEKGNVPTSKAENPTPAKEAPEEKQSSLEATVRMLDEPKDESPPESKKDSTKSLDVMPEKPLPSDNDGVLQKESHPPTIAPSSASQAKEPAPTAKPNVPKEAEKGNVPTSKTESPTPVKEAPEEKQPSLEATVRMLEEPKDRSPPGSPKPSSKPPDTMDDGSQYKREPNKESAGPKETSSDKKEATGESNQPSPSKEASPPKPTATESSKAEESSRKNSANEKPLNEERAQDVSKQGKDLPANPEGDQPQKETEKGSQENKVQESLKEVPSTEKDQYEDPDQASKSEKGRGSDPEKGDKVKDPDAAKEPKSDSTKDPTKTGPETAKNPADKGSQDVNSEKGASTPKPSGEDPALKEPAKVGENFDGKPNFGPADGSPQDIAKPTFSEKDAKPQTTDVKADDPSKINTEKDAGRNREARETPRIPKEEPKAPSDSDLTSKKESEKGVKKVGDRVEPPRVPRNDAKEPIAENKVAVEDVVDDKNPSDPEERKKDSLPDTRVVDGVSVDIKNSLSIKKVDGPKPGPEGKPGSKEVNPGNITKDGQGKDQSPESAKDKKVKGDNTNKEGQDSPKAPSGKESQGIDSAKHTPAPKPSEEDAALEEPAKDAENFDGKPNFGSTDGSPQEKTKPISSDKEAKPQNTDFKANNPSKINTEKDAGRSRGSRETPRIPKEEPKAPSDSDLTSKKESEKKAEKVGDKVEPPRVPKNDAKEPITEKKAAVEDVVNGKKPSDPEEQKKDSLPSDTWFVDGEDKPSSPDTWFVDGVDVDVEHSPSKKKVEGSNPGPEGKPGSKDADPDNIAKDDQGKDQSPESPKDKQVQGDNPNKDLTMTGPETAKNPADKGSQDVNSEKGAPTPKPSGEDPALKEPAKVAENFDGKPNFGPADGSPQEKDKPISSDKEAKPQNTDNKADDPSKINTEKDIGKSRKARETLRIPKEETKAPSDSDPTSKKESEKGGRKSWRRKPIAEKKVAAEDVVDGKKPSDSEEHVKNSPSKKKVEGSNPGPEGKPGSKDVNPDNIAKDDQGKDQSPESPKGKQVKGDNPNKEGQDFPKAPSGKESQGIDSAKHTPAPKPSEKPLDENSPPEGDNPISQEPTKTEPRVPTKDIPDNKAATGDDSPQTKDATDFNDKPNFGSIDESSRDKNKPTPSEKEPSPPRTKDLKDDRNNTPTGVPPVKENEKSRDTEVAHDISNKDDFPNRKVPEMSAENGRENEEPKDDKKSAGSDLKKSENPKDNDVSTDKQLPPDTRKVSEERAIKPLPSEEIKPDVQRKPEGSDDMKATPKNKQADVSSLDREKPTPVADAQPSTSRNEEPPSLPTRLQPSGGSDPIHSLDSSRTSPSENSPTAQPSKADHASSPVVETDSAFKTSASSPARSNESSKASIIIPTAPVQSPKENQASSTVVETDSASKTSASSPARSNESSKPSVNNPTAILPSKENPDSSSAADTNPVSKTSATAQPKESPNPIIAASTSTAKPSAKSSAPPVQTEPPSPSEKPQRLPDPVNTFVIEKGNVRLPAEQEPKQPPKDINPSRPKTSVPSPTEDTDLEPTTPEDQPKPEPTAEEAPGAIPARPNPPAPSTSSKYIFSQPVYLKPDIKVTAEEAPVATATSLPTEEKLTPDKPSMIRGTDDNVVESDDVGFEIRLLNVRYMDLLDYPDKSKHISNALPQDLGFLTGQKSSKFHVIEMKPNNPNRLTSDQSIIVIISISNKQDGDAIPIMEALNHDIASKAEMLKDTIVLKLIDPSIIERGIQGFVLVNSSAKDRSGVPMDFDFISKASNTKEEAFGAVPNPLTNLDGPQTPWKPISDESGAINWATKSIALSLALTSALIYALLVLFRIHYPQHFMIR</sequence>
<dbReference type="EMBL" id="QTSX02005168">
    <property type="protein sequence ID" value="KAJ9060541.1"/>
    <property type="molecule type" value="Genomic_DNA"/>
</dbReference>
<organism evidence="1 2">
    <name type="scientific">Entomophthora muscae</name>
    <dbReference type="NCBI Taxonomy" id="34485"/>
    <lineage>
        <taxon>Eukaryota</taxon>
        <taxon>Fungi</taxon>
        <taxon>Fungi incertae sedis</taxon>
        <taxon>Zoopagomycota</taxon>
        <taxon>Entomophthoromycotina</taxon>
        <taxon>Entomophthoromycetes</taxon>
        <taxon>Entomophthorales</taxon>
        <taxon>Entomophthoraceae</taxon>
        <taxon>Entomophthora</taxon>
    </lineage>
</organism>
<reference evidence="1" key="1">
    <citation type="submission" date="2022-04" db="EMBL/GenBank/DDBJ databases">
        <title>Genome of the entomopathogenic fungus Entomophthora muscae.</title>
        <authorList>
            <person name="Elya C."/>
            <person name="Lovett B.R."/>
            <person name="Lee E."/>
            <person name="Macias A.M."/>
            <person name="Hajek A.E."/>
            <person name="De Bivort B.L."/>
            <person name="Kasson M.T."/>
            <person name="De Fine Licht H.H."/>
            <person name="Stajich J.E."/>
        </authorList>
    </citation>
    <scope>NUCLEOTIDE SEQUENCE</scope>
    <source>
        <strain evidence="1">Berkeley</strain>
    </source>
</reference>